<dbReference type="InParanoid" id="K9FBD5"/>
<gene>
    <name evidence="1" type="ORF">PDIG_77060</name>
</gene>
<dbReference type="PANTHER" id="PTHR38567">
    <property type="entry name" value="DUF4291 DOMAIN-CONTAINING PROTEIN"/>
    <property type="match status" value="1"/>
</dbReference>
<evidence type="ECO:0000313" key="1">
    <source>
        <dbReference type="EMBL" id="EKV06509.1"/>
    </source>
</evidence>
<dbReference type="eggNOG" id="ENOG502RYIY">
    <property type="taxonomic scope" value="Eukaryota"/>
</dbReference>
<proteinExistence type="predicted"/>
<dbReference type="STRING" id="1170229.K9FBD5"/>
<comment type="caution">
    <text evidence="1">The sequence shown here is derived from an EMBL/GenBank/DDBJ whole genome shotgun (WGS) entry which is preliminary data.</text>
</comment>
<dbReference type="EMBL" id="AKCT01000285">
    <property type="protein sequence ID" value="EKV06509.1"/>
    <property type="molecule type" value="Genomic_DNA"/>
</dbReference>
<protein>
    <recommendedName>
        <fullName evidence="3">DUF4291 domain-containing protein</fullName>
    </recommendedName>
</protein>
<dbReference type="Pfam" id="PF14124">
    <property type="entry name" value="DUF4291"/>
    <property type="match status" value="1"/>
</dbReference>
<dbReference type="AlphaFoldDB" id="K9FBD5"/>
<dbReference type="HOGENOM" id="CLU_082565_1_1_1"/>
<accession>K9FBD5</accession>
<dbReference type="OrthoDB" id="413653at2759"/>
<keyword evidence="2" id="KW-1185">Reference proteome</keyword>
<organism evidence="1 2">
    <name type="scientific">Penicillium digitatum (strain PHI26 / CECT 20796)</name>
    <name type="common">Green mold</name>
    <dbReference type="NCBI Taxonomy" id="1170229"/>
    <lineage>
        <taxon>Eukaryota</taxon>
        <taxon>Fungi</taxon>
        <taxon>Dikarya</taxon>
        <taxon>Ascomycota</taxon>
        <taxon>Pezizomycotina</taxon>
        <taxon>Eurotiomycetes</taxon>
        <taxon>Eurotiomycetidae</taxon>
        <taxon>Eurotiales</taxon>
        <taxon>Aspergillaceae</taxon>
        <taxon>Penicillium</taxon>
    </lineage>
</organism>
<dbReference type="PANTHER" id="PTHR38567:SF1">
    <property type="entry name" value="DUF4291 DOMAIN-CONTAINING PROTEIN"/>
    <property type="match status" value="1"/>
</dbReference>
<dbReference type="OMA" id="DPERTVW"/>
<evidence type="ECO:0000313" key="2">
    <source>
        <dbReference type="Proteomes" id="UP000009882"/>
    </source>
</evidence>
<sequence>MVSNPYRAIQAKQAPSTFTVYQAYSPDIAEPALKAQAFVPPFSRERMTWIKPSFLWLAYRSGWATKSQQEPILAIEITREGFEWALRHSCLSRYRPDVEASQEEWQKKLRTRPVRILWDPERDLLMRSLSYRSIQIGLRGGGRWERR</sequence>
<dbReference type="InterPro" id="IPR025633">
    <property type="entry name" value="DUF4291"/>
</dbReference>
<dbReference type="Proteomes" id="UP000009882">
    <property type="component" value="Unassembled WGS sequence"/>
</dbReference>
<reference evidence="2" key="1">
    <citation type="journal article" date="2012" name="BMC Genomics">
        <title>Genome sequence of the necrotrophic fungus Penicillium digitatum, the main postharvest pathogen of citrus.</title>
        <authorList>
            <person name="Marcet-Houben M."/>
            <person name="Ballester A.-R."/>
            <person name="de la Fuente B."/>
            <person name="Harries E."/>
            <person name="Marcos J.F."/>
            <person name="Gonzalez-Candelas L."/>
            <person name="Gabaldon T."/>
        </authorList>
    </citation>
    <scope>NUCLEOTIDE SEQUENCE [LARGE SCALE GENOMIC DNA]</scope>
    <source>
        <strain evidence="2">PHI26 / CECT 20796</strain>
    </source>
</reference>
<evidence type="ECO:0008006" key="3">
    <source>
        <dbReference type="Google" id="ProtNLM"/>
    </source>
</evidence>
<name>K9FBD5_PEND2</name>